<feature type="signal peptide" evidence="2">
    <location>
        <begin position="1"/>
        <end position="31"/>
    </location>
</feature>
<evidence type="ECO:0000313" key="3">
    <source>
        <dbReference type="EMBL" id="GAA4324267.1"/>
    </source>
</evidence>
<gene>
    <name evidence="3" type="ORF">GCM10023144_05700</name>
</gene>
<dbReference type="PANTHER" id="PTHR42928">
    <property type="entry name" value="TRICARBOXYLATE-BINDING PROTEIN"/>
    <property type="match status" value="1"/>
</dbReference>
<dbReference type="Pfam" id="PF03401">
    <property type="entry name" value="TctC"/>
    <property type="match status" value="1"/>
</dbReference>
<evidence type="ECO:0000313" key="4">
    <source>
        <dbReference type="Proteomes" id="UP001501671"/>
    </source>
</evidence>
<dbReference type="PROSITE" id="PS51318">
    <property type="entry name" value="TAT"/>
    <property type="match status" value="1"/>
</dbReference>
<dbReference type="InterPro" id="IPR042100">
    <property type="entry name" value="Bug_dom1"/>
</dbReference>
<dbReference type="Gene3D" id="3.40.190.10">
    <property type="entry name" value="Periplasmic binding protein-like II"/>
    <property type="match status" value="1"/>
</dbReference>
<dbReference type="InterPro" id="IPR006311">
    <property type="entry name" value="TAT_signal"/>
</dbReference>
<dbReference type="Gene3D" id="3.40.190.150">
    <property type="entry name" value="Bordetella uptake gene, domain 1"/>
    <property type="match status" value="1"/>
</dbReference>
<keyword evidence="4" id="KW-1185">Reference proteome</keyword>
<evidence type="ECO:0000256" key="1">
    <source>
        <dbReference type="ARBA" id="ARBA00006987"/>
    </source>
</evidence>
<proteinExistence type="inferred from homology"/>
<protein>
    <submittedName>
        <fullName evidence="3">Tripartite tricarboxylate transporter substrate binding protein</fullName>
    </submittedName>
</protein>
<dbReference type="SUPFAM" id="SSF53850">
    <property type="entry name" value="Periplasmic binding protein-like II"/>
    <property type="match status" value="1"/>
</dbReference>
<feature type="chain" id="PRO_5045355270" evidence="2">
    <location>
        <begin position="32"/>
        <end position="331"/>
    </location>
</feature>
<comment type="caution">
    <text evidence="3">The sequence shown here is derived from an EMBL/GenBank/DDBJ whole genome shotgun (WGS) entry which is preliminary data.</text>
</comment>
<keyword evidence="2" id="KW-0732">Signal</keyword>
<dbReference type="InterPro" id="IPR005064">
    <property type="entry name" value="BUG"/>
</dbReference>
<organism evidence="3 4">
    <name type="scientific">Pigmentiphaga soli</name>
    <dbReference type="NCBI Taxonomy" id="1007095"/>
    <lineage>
        <taxon>Bacteria</taxon>
        <taxon>Pseudomonadati</taxon>
        <taxon>Pseudomonadota</taxon>
        <taxon>Betaproteobacteria</taxon>
        <taxon>Burkholderiales</taxon>
        <taxon>Alcaligenaceae</taxon>
        <taxon>Pigmentiphaga</taxon>
    </lineage>
</organism>
<dbReference type="PANTHER" id="PTHR42928:SF5">
    <property type="entry name" value="BLR1237 PROTEIN"/>
    <property type="match status" value="1"/>
</dbReference>
<comment type="similarity">
    <text evidence="1">Belongs to the UPF0065 (bug) family.</text>
</comment>
<evidence type="ECO:0000256" key="2">
    <source>
        <dbReference type="SAM" id="SignalP"/>
    </source>
</evidence>
<dbReference type="EMBL" id="BAABFO010000002">
    <property type="protein sequence ID" value="GAA4324267.1"/>
    <property type="molecule type" value="Genomic_DNA"/>
</dbReference>
<accession>A0ABP8GHJ0</accession>
<sequence>MNLPRLGLPGRRRLLAAAAGAAALAAPVAHAQSSYPVRSIRMIVPYSIGGASGVLGQGVAEKMTALLGQSVYVEERTGANGILGAQAAATATPDGYTIVLLNDGTAALNQALYPKLPYDMQKDFVPLSYGGDVRMVLIVNPSVPARNVAELLKIARGKHGDMNYASGGAGSVQQILMEIFMDATGTRFTHVPYKGVIPAVSAVAGGQVPVMFAGLAGALPLIQAGRVRALAVTSADRQDSLADVPTLSEEGVAGFPTEPWNAFFAPAGTPPEIVKRLNWALTQALNAPDVREKLKLSLGVRPSTPEELKKIVDRDIARYGALVRKVGIRLD</sequence>
<dbReference type="Proteomes" id="UP001501671">
    <property type="component" value="Unassembled WGS sequence"/>
</dbReference>
<reference evidence="4" key="1">
    <citation type="journal article" date="2019" name="Int. J. Syst. Evol. Microbiol.">
        <title>The Global Catalogue of Microorganisms (GCM) 10K type strain sequencing project: providing services to taxonomists for standard genome sequencing and annotation.</title>
        <authorList>
            <consortium name="The Broad Institute Genomics Platform"/>
            <consortium name="The Broad Institute Genome Sequencing Center for Infectious Disease"/>
            <person name="Wu L."/>
            <person name="Ma J."/>
        </authorList>
    </citation>
    <scope>NUCLEOTIDE SEQUENCE [LARGE SCALE GENOMIC DNA]</scope>
    <source>
        <strain evidence="4">JCM 17666</strain>
    </source>
</reference>
<dbReference type="RefSeq" id="WP_345246126.1">
    <property type="nucleotide sequence ID" value="NZ_BAABFO010000002.1"/>
</dbReference>
<dbReference type="PIRSF" id="PIRSF017082">
    <property type="entry name" value="YflP"/>
    <property type="match status" value="1"/>
</dbReference>
<name>A0ABP8GHJ0_9BURK</name>